<dbReference type="Proteomes" id="UP000053105">
    <property type="component" value="Unassembled WGS sequence"/>
</dbReference>
<organism evidence="1 2">
    <name type="scientific">Melipona quadrifasciata</name>
    <dbReference type="NCBI Taxonomy" id="166423"/>
    <lineage>
        <taxon>Eukaryota</taxon>
        <taxon>Metazoa</taxon>
        <taxon>Ecdysozoa</taxon>
        <taxon>Arthropoda</taxon>
        <taxon>Hexapoda</taxon>
        <taxon>Insecta</taxon>
        <taxon>Pterygota</taxon>
        <taxon>Neoptera</taxon>
        <taxon>Endopterygota</taxon>
        <taxon>Hymenoptera</taxon>
        <taxon>Apocrita</taxon>
        <taxon>Aculeata</taxon>
        <taxon>Apoidea</taxon>
        <taxon>Anthophila</taxon>
        <taxon>Apidae</taxon>
        <taxon>Melipona</taxon>
    </lineage>
</organism>
<accession>A0A0M9A5Z8</accession>
<evidence type="ECO:0000313" key="2">
    <source>
        <dbReference type="Proteomes" id="UP000053105"/>
    </source>
</evidence>
<reference evidence="1 2" key="1">
    <citation type="submission" date="2015-07" db="EMBL/GenBank/DDBJ databases">
        <title>The genome of Melipona quadrifasciata.</title>
        <authorList>
            <person name="Pan H."/>
            <person name="Kapheim K."/>
        </authorList>
    </citation>
    <scope>NUCLEOTIDE SEQUENCE [LARGE SCALE GENOMIC DNA]</scope>
    <source>
        <strain evidence="1">0111107301</strain>
        <tissue evidence="1">Whole body</tissue>
    </source>
</reference>
<dbReference type="AlphaFoldDB" id="A0A0M9A5Z8"/>
<sequence>MCDNLDKEIQGNYRCFLRKSTDPLQDVPKHMAKHKFRTTLFITESDSSGGNPENLAPSGATLMQRKLAIGWFGSPNLSHDRRSYFRLKLDNSLNVTTHLVRLRLNVYEQGKNWNQSRSISLPIKCLYARKRDCSVQTTVFSLTARPDSKKDDGSIEWELKDQEPMAIGFYEREEQFCWARFFCGFHPASDKESGFNDRNAAMTSFSTKFRIFLGIAKHILKIWHLTIRATPTHTSEQVCGQTVAASLEQVHARAGGWLLEDTLDRFALAVLVDGMDEILDENGRIDDFSVQKYLQIETPLLSLVRPTNKDVKRQFLQSYQTRSPRNQSSADLCADTI</sequence>
<gene>
    <name evidence="1" type="ORF">WN51_10256</name>
</gene>
<name>A0A0M9A5Z8_9HYME</name>
<keyword evidence="2" id="KW-1185">Reference proteome</keyword>
<dbReference type="EMBL" id="KQ435735">
    <property type="protein sequence ID" value="KOX77166.1"/>
    <property type="molecule type" value="Genomic_DNA"/>
</dbReference>
<proteinExistence type="predicted"/>
<evidence type="ECO:0000313" key="1">
    <source>
        <dbReference type="EMBL" id="KOX77166.1"/>
    </source>
</evidence>
<protein>
    <submittedName>
        <fullName evidence="1">Uncharacterized protein</fullName>
    </submittedName>
</protein>